<evidence type="ECO:0000313" key="10">
    <source>
        <dbReference type="EMBL" id="MBL0421848.1"/>
    </source>
</evidence>
<comment type="caution">
    <text evidence="10">The sequence shown here is derived from an EMBL/GenBank/DDBJ whole genome shotgun (WGS) entry which is preliminary data.</text>
</comment>
<dbReference type="PROSITE" id="PS50893">
    <property type="entry name" value="ABC_TRANSPORTER_2"/>
    <property type="match status" value="2"/>
</dbReference>
<keyword evidence="8" id="KW-0472">Membrane</keyword>
<dbReference type="SUPFAM" id="SSF52540">
    <property type="entry name" value="P-loop containing nucleoside triphosphate hydrolases"/>
    <property type="match status" value="2"/>
</dbReference>
<accession>A0A936ZQX7</accession>
<keyword evidence="3" id="KW-0762">Sugar transport</keyword>
<keyword evidence="5" id="KW-0547">Nucleotide-binding</keyword>
<evidence type="ECO:0000259" key="9">
    <source>
        <dbReference type="PROSITE" id="PS50893"/>
    </source>
</evidence>
<keyword evidence="4" id="KW-0677">Repeat</keyword>
<dbReference type="Proteomes" id="UP000613011">
    <property type="component" value="Unassembled WGS sequence"/>
</dbReference>
<dbReference type="EMBL" id="JAEQNA010000006">
    <property type="protein sequence ID" value="MBL0421848.1"/>
    <property type="molecule type" value="Genomic_DNA"/>
</dbReference>
<keyword evidence="6 10" id="KW-0067">ATP-binding</keyword>
<evidence type="ECO:0000256" key="5">
    <source>
        <dbReference type="ARBA" id="ARBA00022741"/>
    </source>
</evidence>
<feature type="domain" description="ABC transporter" evidence="9">
    <location>
        <begin position="4"/>
        <end position="244"/>
    </location>
</feature>
<dbReference type="InterPro" id="IPR003593">
    <property type="entry name" value="AAA+_ATPase"/>
</dbReference>
<protein>
    <submittedName>
        <fullName evidence="10">Sugar ABC transporter ATP-binding protein</fullName>
    </submittedName>
</protein>
<keyword evidence="1" id="KW-0813">Transport</keyword>
<dbReference type="Pfam" id="PF00005">
    <property type="entry name" value="ABC_tran"/>
    <property type="match status" value="2"/>
</dbReference>
<dbReference type="InterPro" id="IPR003439">
    <property type="entry name" value="ABC_transporter-like_ATP-bd"/>
</dbReference>
<keyword evidence="2" id="KW-1003">Cell membrane</keyword>
<evidence type="ECO:0000256" key="3">
    <source>
        <dbReference type="ARBA" id="ARBA00022597"/>
    </source>
</evidence>
<gene>
    <name evidence="10" type="ORF">JI739_15980</name>
</gene>
<evidence type="ECO:0000256" key="4">
    <source>
        <dbReference type="ARBA" id="ARBA00022737"/>
    </source>
</evidence>
<dbReference type="RefSeq" id="WP_201684930.1">
    <property type="nucleotide sequence ID" value="NZ_JAEQNA010000006.1"/>
</dbReference>
<organism evidence="10 11">
    <name type="scientific">Ramlibacter aurantiacus</name>
    <dbReference type="NCBI Taxonomy" id="2801330"/>
    <lineage>
        <taxon>Bacteria</taxon>
        <taxon>Pseudomonadati</taxon>
        <taxon>Pseudomonadota</taxon>
        <taxon>Betaproteobacteria</taxon>
        <taxon>Burkholderiales</taxon>
        <taxon>Comamonadaceae</taxon>
        <taxon>Ramlibacter</taxon>
    </lineage>
</organism>
<dbReference type="InterPro" id="IPR050107">
    <property type="entry name" value="ABC_carbohydrate_import_ATPase"/>
</dbReference>
<dbReference type="InterPro" id="IPR017871">
    <property type="entry name" value="ABC_transporter-like_CS"/>
</dbReference>
<feature type="domain" description="ABC transporter" evidence="9">
    <location>
        <begin position="252"/>
        <end position="486"/>
    </location>
</feature>
<evidence type="ECO:0000256" key="1">
    <source>
        <dbReference type="ARBA" id="ARBA00022448"/>
    </source>
</evidence>
<dbReference type="PANTHER" id="PTHR43790:SF3">
    <property type="entry name" value="D-ALLOSE IMPORT ATP-BINDING PROTEIN ALSA-RELATED"/>
    <property type="match status" value="1"/>
</dbReference>
<name>A0A936ZQX7_9BURK</name>
<dbReference type="SMART" id="SM00382">
    <property type="entry name" value="AAA"/>
    <property type="match status" value="2"/>
</dbReference>
<dbReference type="Gene3D" id="3.40.50.300">
    <property type="entry name" value="P-loop containing nucleotide triphosphate hydrolases"/>
    <property type="match status" value="2"/>
</dbReference>
<evidence type="ECO:0000256" key="2">
    <source>
        <dbReference type="ARBA" id="ARBA00022475"/>
    </source>
</evidence>
<dbReference type="PANTHER" id="PTHR43790">
    <property type="entry name" value="CARBOHYDRATE TRANSPORT ATP-BINDING PROTEIN MG119-RELATED"/>
    <property type="match status" value="1"/>
</dbReference>
<dbReference type="InterPro" id="IPR027417">
    <property type="entry name" value="P-loop_NTPase"/>
</dbReference>
<evidence type="ECO:0000256" key="8">
    <source>
        <dbReference type="ARBA" id="ARBA00023136"/>
    </source>
</evidence>
<reference evidence="10" key="1">
    <citation type="submission" date="2021-01" db="EMBL/GenBank/DDBJ databases">
        <title>Ramlibacter sp. strain AW1 16S ribosomal RNA gene Genome sequencing and assembly.</title>
        <authorList>
            <person name="Kang M."/>
        </authorList>
    </citation>
    <scope>NUCLEOTIDE SEQUENCE</scope>
    <source>
        <strain evidence="10">AW1</strain>
    </source>
</reference>
<dbReference type="PROSITE" id="PS00211">
    <property type="entry name" value="ABC_TRANSPORTER_1"/>
    <property type="match status" value="1"/>
</dbReference>
<evidence type="ECO:0000256" key="7">
    <source>
        <dbReference type="ARBA" id="ARBA00022967"/>
    </source>
</evidence>
<dbReference type="AlphaFoldDB" id="A0A936ZQX7"/>
<sequence>MTELEVCGLSKHFGATQALADVSLSVRGGQVLALIGENGAGKSTLIKVLSGIHRPDRGEVRLNGQPLRLHSPAEGMAAGIVLVPQDLHVVPGLSVAENILLGHLPTRRVAGVLPSIDRKAMRAMAQSVLQDIGVALHPDTPAGELSFAERQLVVIARALGREARVLILDEPTASLERREVERLFDVVRRLRAQSVAVIYISHRLEEVEGLADRCVVLRDGRVVAHMEAPPFPIGQLVEAMTGRVLADPGASPRESGQIPAGAPRLRVALEGGTFECRSGEIAGIGGLLGSGAKALLRRLFGASDAGGASPHGSIRHAIAAGVGLVPGERAHSLVMSMSVRDNIVLAHLDAYAHAFARHEGRIDEAVARLMELLDIRPRSPHLPVAHLSGGNQQKVAFAKWLVARREVLLLDEPTNGIDIAAKALIHERIIAFAAEGGSVVLSSSDLPELLALSDTISVLRQGRLAGRMEPGASFGEARLRDLLESSA</sequence>
<keyword evidence="11" id="KW-1185">Reference proteome</keyword>
<proteinExistence type="predicted"/>
<evidence type="ECO:0000313" key="11">
    <source>
        <dbReference type="Proteomes" id="UP000613011"/>
    </source>
</evidence>
<dbReference type="CDD" id="cd03216">
    <property type="entry name" value="ABC_Carb_Monos_I"/>
    <property type="match status" value="1"/>
</dbReference>
<dbReference type="GO" id="GO:0005524">
    <property type="term" value="F:ATP binding"/>
    <property type="evidence" value="ECO:0007669"/>
    <property type="project" value="UniProtKB-KW"/>
</dbReference>
<dbReference type="CDD" id="cd03215">
    <property type="entry name" value="ABC_Carb_Monos_II"/>
    <property type="match status" value="1"/>
</dbReference>
<evidence type="ECO:0000256" key="6">
    <source>
        <dbReference type="ARBA" id="ARBA00022840"/>
    </source>
</evidence>
<keyword evidence="7" id="KW-1278">Translocase</keyword>
<dbReference type="GO" id="GO:0016887">
    <property type="term" value="F:ATP hydrolysis activity"/>
    <property type="evidence" value="ECO:0007669"/>
    <property type="project" value="InterPro"/>
</dbReference>